<evidence type="ECO:0008006" key="4">
    <source>
        <dbReference type="Google" id="ProtNLM"/>
    </source>
</evidence>
<accession>A0ABP4EXL9</accession>
<proteinExistence type="predicted"/>
<feature type="transmembrane region" description="Helical" evidence="1">
    <location>
        <begin position="40"/>
        <end position="62"/>
    </location>
</feature>
<evidence type="ECO:0000313" key="2">
    <source>
        <dbReference type="EMBL" id="GAA1132594.1"/>
    </source>
</evidence>
<comment type="caution">
    <text evidence="2">The sequence shown here is derived from an EMBL/GenBank/DDBJ whole genome shotgun (WGS) entry which is preliminary data.</text>
</comment>
<feature type="transmembrane region" description="Helical" evidence="1">
    <location>
        <begin position="74"/>
        <end position="96"/>
    </location>
</feature>
<feature type="transmembrane region" description="Helical" evidence="1">
    <location>
        <begin position="117"/>
        <end position="146"/>
    </location>
</feature>
<name>A0ABP4EXL9_9ACTN</name>
<keyword evidence="1" id="KW-0472">Membrane</keyword>
<reference evidence="3" key="1">
    <citation type="journal article" date="2019" name="Int. J. Syst. Evol. Microbiol.">
        <title>The Global Catalogue of Microorganisms (GCM) 10K type strain sequencing project: providing services to taxonomists for standard genome sequencing and annotation.</title>
        <authorList>
            <consortium name="The Broad Institute Genomics Platform"/>
            <consortium name="The Broad Institute Genome Sequencing Center for Infectious Disease"/>
            <person name="Wu L."/>
            <person name="Ma J."/>
        </authorList>
    </citation>
    <scope>NUCLEOTIDE SEQUENCE [LARGE SCALE GENOMIC DNA]</scope>
    <source>
        <strain evidence="3">JCM 11813</strain>
    </source>
</reference>
<gene>
    <name evidence="2" type="ORF">GCM10009606_10940</name>
</gene>
<dbReference type="RefSeq" id="WP_343906359.1">
    <property type="nucleotide sequence ID" value="NZ_BAAAJE010000002.1"/>
</dbReference>
<dbReference type="Proteomes" id="UP001499979">
    <property type="component" value="Unassembled WGS sequence"/>
</dbReference>
<feature type="transmembrane region" description="Helical" evidence="1">
    <location>
        <begin position="166"/>
        <end position="185"/>
    </location>
</feature>
<dbReference type="EMBL" id="BAAAJE010000002">
    <property type="protein sequence ID" value="GAA1132594.1"/>
    <property type="molecule type" value="Genomic_DNA"/>
</dbReference>
<evidence type="ECO:0000313" key="3">
    <source>
        <dbReference type="Proteomes" id="UP001499979"/>
    </source>
</evidence>
<evidence type="ECO:0000256" key="1">
    <source>
        <dbReference type="SAM" id="Phobius"/>
    </source>
</evidence>
<keyword evidence="3" id="KW-1185">Reference proteome</keyword>
<feature type="transmembrane region" description="Helical" evidence="1">
    <location>
        <begin position="192"/>
        <end position="212"/>
    </location>
</feature>
<keyword evidence="1" id="KW-1133">Transmembrane helix</keyword>
<keyword evidence="1" id="KW-0812">Transmembrane</keyword>
<sequence>MSASTPALGHAIDISSTTPTPFLRLVRVEMRKAWDTRAGLWLLLSTALLCAAVMVIQLAVGITQADVFLTYNSFLTSTNFSIGVLLPVIGIMLLTSEWSQRTAMVSFSLEPRRPRVVLAKLVVGLVLAVAAVAIALILATLCNAVYGVLSDDPTVWNASVAHTSGFVLLQVIGMLTGFAFAALLLNTPAAIVIYMVYSFVLPGLFEIGAQLMDWFDSIRPWIDFNNAQNPLVDATMTGKDWAYFATSGLIWLVVPLAIGFWRVLRAEVK</sequence>
<feature type="transmembrane region" description="Helical" evidence="1">
    <location>
        <begin position="241"/>
        <end position="264"/>
    </location>
</feature>
<organism evidence="2 3">
    <name type="scientific">Nocardioides aquiterrae</name>
    <dbReference type="NCBI Taxonomy" id="203799"/>
    <lineage>
        <taxon>Bacteria</taxon>
        <taxon>Bacillati</taxon>
        <taxon>Actinomycetota</taxon>
        <taxon>Actinomycetes</taxon>
        <taxon>Propionibacteriales</taxon>
        <taxon>Nocardioidaceae</taxon>
        <taxon>Nocardioides</taxon>
    </lineage>
</organism>
<protein>
    <recommendedName>
        <fullName evidence="4">ABC transporter permease</fullName>
    </recommendedName>
</protein>